<comment type="caution">
    <text evidence="1">The sequence shown here is derived from an EMBL/GenBank/DDBJ whole genome shotgun (WGS) entry which is preliminary data.</text>
</comment>
<evidence type="ECO:0000313" key="1">
    <source>
        <dbReference type="EMBL" id="GBP58796.1"/>
    </source>
</evidence>
<evidence type="ECO:0000313" key="2">
    <source>
        <dbReference type="Proteomes" id="UP000299102"/>
    </source>
</evidence>
<proteinExistence type="predicted"/>
<sequence>MSGIPYIYNGQCYINARRRGALFNIVTYRPNGPTTKHLIGTPPIELGFHEFTHFIEYTDFHEICCEYYPIASNNTQYRDTNRGAGPIFTNAVTEIIVTLEKKSIQRPRTAIVWGALRDGAGEDGVYTAPEPNEPQGRNNSRERHNFYFAYASNCAVLELVVSGFKHPGAEAHEVVRNASIGSFNTPDTLVHVTSCTVLKMCVNGMAKYPGRYVTDLLKYTRNSFVTGLTTYLSDLHNNKFRTK</sequence>
<name>A0A4C1X4Y3_EUMVA</name>
<dbReference type="Proteomes" id="UP000299102">
    <property type="component" value="Unassembled WGS sequence"/>
</dbReference>
<keyword evidence="2" id="KW-1185">Reference proteome</keyword>
<organism evidence="1 2">
    <name type="scientific">Eumeta variegata</name>
    <name type="common">Bagworm moth</name>
    <name type="synonym">Eumeta japonica</name>
    <dbReference type="NCBI Taxonomy" id="151549"/>
    <lineage>
        <taxon>Eukaryota</taxon>
        <taxon>Metazoa</taxon>
        <taxon>Ecdysozoa</taxon>
        <taxon>Arthropoda</taxon>
        <taxon>Hexapoda</taxon>
        <taxon>Insecta</taxon>
        <taxon>Pterygota</taxon>
        <taxon>Neoptera</taxon>
        <taxon>Endopterygota</taxon>
        <taxon>Lepidoptera</taxon>
        <taxon>Glossata</taxon>
        <taxon>Ditrysia</taxon>
        <taxon>Tineoidea</taxon>
        <taxon>Psychidae</taxon>
        <taxon>Oiketicinae</taxon>
        <taxon>Eumeta</taxon>
    </lineage>
</organism>
<protein>
    <submittedName>
        <fullName evidence="1">Uncharacterized protein</fullName>
    </submittedName>
</protein>
<dbReference type="AlphaFoldDB" id="A0A4C1X4Y3"/>
<accession>A0A4C1X4Y3</accession>
<gene>
    <name evidence="1" type="ORF">EVAR_25869_1</name>
</gene>
<dbReference type="EMBL" id="BGZK01000744">
    <property type="protein sequence ID" value="GBP58796.1"/>
    <property type="molecule type" value="Genomic_DNA"/>
</dbReference>
<reference evidence="1 2" key="1">
    <citation type="journal article" date="2019" name="Commun. Biol.">
        <title>The bagworm genome reveals a unique fibroin gene that provides high tensile strength.</title>
        <authorList>
            <person name="Kono N."/>
            <person name="Nakamura H."/>
            <person name="Ohtoshi R."/>
            <person name="Tomita M."/>
            <person name="Numata K."/>
            <person name="Arakawa K."/>
        </authorList>
    </citation>
    <scope>NUCLEOTIDE SEQUENCE [LARGE SCALE GENOMIC DNA]</scope>
</reference>